<evidence type="ECO:0000313" key="5">
    <source>
        <dbReference type="EMBL" id="ASM76614.1"/>
    </source>
</evidence>
<dbReference type="Pfam" id="PF00353">
    <property type="entry name" value="HemolysinCabind"/>
    <property type="match status" value="4"/>
</dbReference>
<sequence length="1099" mass="108410">MEKIIRGTDNADTLAGGAGNNTLQGLGGDDWLDGKAGADLLIGGLGNDTYVVGYLDGVQEAAGGGTDWVYAKVSHVLEDNAENLLLIGTARHGGGNAADNLLIGNGHNNQLNGHAGADTMRGGAGDDTYIVSQAQDRVIEWAGKGVDLVRAGVSYTLSDHVENLTLVGSNALNATGNAAANVLTGNAGANVLSGRGGADTLLGGAGNDTFNLIDSDLSALGASTGSATQIHGGTGWNTLRLGTSTGTALDLVAVVSATGSGTARLQNIQTVDLSGSGAQELALMSANVVAMGTANALNSGNAARLGWSEGTYSLQASEARVQVVIEGTAQDALVKSALDKGNEAWIQVGTLSHAGSTYNVYNDAGGTAQLIVNSEVQFELPVTQVTATVMLSSVAAGSGGFVINGQSAFDFSGSSVSSAGDVNGDGLDDLIVGAGGADPSGNSSAGQSYVVFGKSDGSVVDVSALTAGTSTAGFVINGQSADDLSGYSVSSAGDVNGDGLDDLIVGAYRASVSGNTQAGQSYVVFGKSDGGVVNVSALTAGTSTAGFVINGQSADDLSGYSVSSAGDVNGDGLDDLIVGALGADPSSNSYAGQSYVVFGKSDGGVVNVSALTAGTSTAGFVINGQSTHDYSGCSVSSAGDVNGDGLDDLIVGAYYADPSGNIHAGQSYVVFGKSDGSVVDVSALTAGTSTAGFVINGQSWDDSGRSVSSAGDVNGDGLDDLIVGASGPDAISLRHIGKSYVVFGKSDGGGVDVLALTAGTSTAGFVINGPLAVDYSGYSVSSAGDVNGDGLDDLIVGAQGADPSGNANAGKSYVVFGKSDGGAVDVLALTAGTSTAGFVINGQSADDYSGRSVSSAGDVNGDGFDDLIVGAYSADPSGNASAGKSYVIFGGSEVITEWIFDSADGDAIGTSAAETLTGTSGDNQLVAGAGDDTLIGSGGADVLYGGAGDDVIVLNTSNLSELGQTGDSQSILRIDGGSGVDTLRIDGAGITLDLTAVKAPVIQNIDVLDITGSGDNVLVMSLTDVLQLGAANTFSTAGKMQLMIQGNAGDSVTLNDAADWQATGTASYEGQTYQLYDRDGASAQLWVDADVSTNVVALP</sequence>
<dbReference type="Proteomes" id="UP000199729">
    <property type="component" value="Chromosome"/>
</dbReference>
<dbReference type="Gene3D" id="2.150.10.10">
    <property type="entry name" value="Serralysin-like metalloprotease, C-terminal"/>
    <property type="match status" value="3"/>
</dbReference>
<keyword evidence="1" id="KW-0732">Signal</keyword>
<dbReference type="InterPro" id="IPR013519">
    <property type="entry name" value="Int_alpha_beta-p"/>
</dbReference>
<dbReference type="SUPFAM" id="SSF51120">
    <property type="entry name" value="beta-Roll"/>
    <property type="match status" value="2"/>
</dbReference>
<accession>A0A221KC50</accession>
<dbReference type="OrthoDB" id="8601083at2"/>
<dbReference type="PRINTS" id="PR00313">
    <property type="entry name" value="CABNDNGRPT"/>
</dbReference>
<protein>
    <submittedName>
        <fullName evidence="5">FG-GAP repeat protein</fullName>
    </submittedName>
</protein>
<dbReference type="AlphaFoldDB" id="A0A221KC50"/>
<name>A0A221KC50_VITFI</name>
<dbReference type="InterPro" id="IPR018511">
    <property type="entry name" value="Hemolysin-typ_Ca-bd_CS"/>
</dbReference>
<gene>
    <name evidence="5" type="ORF">VITFI_CDS0836</name>
</gene>
<dbReference type="Pfam" id="PF01839">
    <property type="entry name" value="FG-GAP"/>
    <property type="match status" value="7"/>
</dbReference>
<dbReference type="PROSITE" id="PS00330">
    <property type="entry name" value="HEMOLYSIN_CALCIUM"/>
    <property type="match status" value="2"/>
</dbReference>
<dbReference type="InterPro" id="IPR011049">
    <property type="entry name" value="Serralysin-like_metalloprot_C"/>
</dbReference>
<keyword evidence="6" id="KW-1185">Reference proteome</keyword>
<dbReference type="InterPro" id="IPR001343">
    <property type="entry name" value="Hemolysn_Ca-bd"/>
</dbReference>
<keyword evidence="4" id="KW-0325">Glycoprotein</keyword>
<keyword evidence="2" id="KW-0677">Repeat</keyword>
<evidence type="ECO:0000256" key="1">
    <source>
        <dbReference type="ARBA" id="ARBA00022729"/>
    </source>
</evidence>
<dbReference type="RefSeq" id="WP_089415922.1">
    <property type="nucleotide sequence ID" value="NZ_CP022423.1"/>
</dbReference>
<organism evidence="5 6">
    <name type="scientific">Vitreoscilla filiformis</name>
    <dbReference type="NCBI Taxonomy" id="63"/>
    <lineage>
        <taxon>Bacteria</taxon>
        <taxon>Pseudomonadati</taxon>
        <taxon>Pseudomonadota</taxon>
        <taxon>Betaproteobacteria</taxon>
        <taxon>Neisseriales</taxon>
        <taxon>Neisseriaceae</taxon>
        <taxon>Vitreoscilla</taxon>
    </lineage>
</organism>
<dbReference type="PANTHER" id="PTHR23221">
    <property type="entry name" value="GLYCOSYLPHOSPHATIDYLINOSITOL PHOSPHOLIPASE D"/>
    <property type="match status" value="1"/>
</dbReference>
<evidence type="ECO:0000256" key="4">
    <source>
        <dbReference type="ARBA" id="ARBA00023180"/>
    </source>
</evidence>
<dbReference type="GO" id="GO:0016787">
    <property type="term" value="F:hydrolase activity"/>
    <property type="evidence" value="ECO:0007669"/>
    <property type="project" value="UniProtKB-KW"/>
</dbReference>
<dbReference type="InterPro" id="IPR028994">
    <property type="entry name" value="Integrin_alpha_N"/>
</dbReference>
<dbReference type="KEGG" id="vff:VITFI_CDS0836"/>
<keyword evidence="3" id="KW-0378">Hydrolase</keyword>
<evidence type="ECO:0000256" key="2">
    <source>
        <dbReference type="ARBA" id="ARBA00022737"/>
    </source>
</evidence>
<dbReference type="PROSITE" id="PS51470">
    <property type="entry name" value="FG_GAP"/>
    <property type="match status" value="7"/>
</dbReference>
<evidence type="ECO:0000256" key="3">
    <source>
        <dbReference type="ARBA" id="ARBA00022801"/>
    </source>
</evidence>
<evidence type="ECO:0000313" key="6">
    <source>
        <dbReference type="Proteomes" id="UP000199729"/>
    </source>
</evidence>
<dbReference type="SUPFAM" id="SSF69318">
    <property type="entry name" value="Integrin alpha N-terminal domain"/>
    <property type="match status" value="2"/>
</dbReference>
<dbReference type="SMART" id="SM00191">
    <property type="entry name" value="Int_alpha"/>
    <property type="match status" value="7"/>
</dbReference>
<dbReference type="PANTHER" id="PTHR23221:SF7">
    <property type="entry name" value="PHOSPHATIDYLINOSITOL-GLYCAN-SPECIFIC PHOSPHOLIPASE D"/>
    <property type="match status" value="1"/>
</dbReference>
<dbReference type="EMBL" id="CP022423">
    <property type="protein sequence ID" value="ASM76614.1"/>
    <property type="molecule type" value="Genomic_DNA"/>
</dbReference>
<dbReference type="GO" id="GO:0005509">
    <property type="term" value="F:calcium ion binding"/>
    <property type="evidence" value="ECO:0007669"/>
    <property type="project" value="InterPro"/>
</dbReference>
<reference evidence="5 6" key="1">
    <citation type="submission" date="2017-07" db="EMBL/GenBank/DDBJ databases">
        <title>Complete Genome Sequence of the cosmetic ferment Vitreoscilla filiformis (ATCC15551).</title>
        <authorList>
            <person name="Contreras S."/>
            <person name="Sagory-Zalkind P."/>
            <person name="Blanquart H."/>
            <person name="Iltis A."/>
            <person name="Morand S.C."/>
        </authorList>
    </citation>
    <scope>NUCLEOTIDE SEQUENCE [LARGE SCALE GENOMIC DNA]</scope>
    <source>
        <strain evidence="5 6">ATCC 15551</strain>
    </source>
</reference>
<proteinExistence type="predicted"/>
<dbReference type="Gene3D" id="2.130.10.130">
    <property type="entry name" value="Integrin alpha, N-terminal"/>
    <property type="match status" value="3"/>
</dbReference>
<dbReference type="InterPro" id="IPR013517">
    <property type="entry name" value="FG-GAP"/>
</dbReference>